<proteinExistence type="inferred from homology"/>
<dbReference type="SUPFAM" id="SSF52096">
    <property type="entry name" value="ClpP/crotonase"/>
    <property type="match status" value="1"/>
</dbReference>
<evidence type="ECO:0000256" key="1">
    <source>
        <dbReference type="ARBA" id="ARBA00005254"/>
    </source>
</evidence>
<evidence type="ECO:0000313" key="4">
    <source>
        <dbReference type="EMBL" id="RKQ35803.1"/>
    </source>
</evidence>
<organism evidence="4 5">
    <name type="scientific">Oceanobacillus halophilus</name>
    <dbReference type="NCBI Taxonomy" id="930130"/>
    <lineage>
        <taxon>Bacteria</taxon>
        <taxon>Bacillati</taxon>
        <taxon>Bacillota</taxon>
        <taxon>Bacilli</taxon>
        <taxon>Bacillales</taxon>
        <taxon>Bacillaceae</taxon>
        <taxon>Oceanobacillus</taxon>
    </lineage>
</organism>
<dbReference type="PANTHER" id="PTHR11941:SF54">
    <property type="entry name" value="ENOYL-COA HYDRATASE, MITOCHONDRIAL"/>
    <property type="match status" value="1"/>
</dbReference>
<dbReference type="AlphaFoldDB" id="A0A495A819"/>
<dbReference type="InterPro" id="IPR029045">
    <property type="entry name" value="ClpP/crotonase-like_dom_sf"/>
</dbReference>
<dbReference type="EMBL" id="RBZP01000002">
    <property type="protein sequence ID" value="RKQ35803.1"/>
    <property type="molecule type" value="Genomic_DNA"/>
</dbReference>
<accession>A0A495A819</accession>
<gene>
    <name evidence="4" type="ORF">D8M06_05985</name>
</gene>
<comment type="similarity">
    <text evidence="1 3">Belongs to the enoyl-CoA hydratase/isomerase family.</text>
</comment>
<dbReference type="RefSeq" id="WP_121203475.1">
    <property type="nucleotide sequence ID" value="NZ_RBZP01000002.1"/>
</dbReference>
<dbReference type="Gene3D" id="1.10.12.10">
    <property type="entry name" value="Lyase 2-enoyl-coa Hydratase, Chain A, domain 2"/>
    <property type="match status" value="1"/>
</dbReference>
<dbReference type="Pfam" id="PF00378">
    <property type="entry name" value="ECH_1"/>
    <property type="match status" value="1"/>
</dbReference>
<keyword evidence="4" id="KW-0413">Isomerase</keyword>
<sequence length="259" mass="27817">MEFKNILLINEGNVATVVIDRPEVRNALNGETVKELSSAMDMLEKNEQVRVIIFTGSGEKAFAAGADINQLTKRKPMDAFVSGSMSELYRRIESSKKATIAAINGYALGGGFELALSCDIRIASENVKLGLPELNLAVIPGAGGTQRLSRIVGRGVALDMILTGEFLLADEAKQLGLVSKVVNQEDLLEVAKEKANRIIQKGPIAVQMAKLTVSKGYDVDMDTGLLIESLAQALLYGTEDKVEGTQAFLEKRTAAFAGK</sequence>
<dbReference type="PANTHER" id="PTHR11941">
    <property type="entry name" value="ENOYL-COA HYDRATASE-RELATED"/>
    <property type="match status" value="1"/>
</dbReference>
<dbReference type="InterPro" id="IPR001753">
    <property type="entry name" value="Enoyl-CoA_hydra/iso"/>
</dbReference>
<keyword evidence="2" id="KW-0456">Lyase</keyword>
<dbReference type="CDD" id="cd06558">
    <property type="entry name" value="crotonase-like"/>
    <property type="match status" value="1"/>
</dbReference>
<evidence type="ECO:0000256" key="2">
    <source>
        <dbReference type="ARBA" id="ARBA00023239"/>
    </source>
</evidence>
<dbReference type="PROSITE" id="PS00166">
    <property type="entry name" value="ENOYL_COA_HYDRATASE"/>
    <property type="match status" value="1"/>
</dbReference>
<dbReference type="Proteomes" id="UP000269301">
    <property type="component" value="Unassembled WGS sequence"/>
</dbReference>
<protein>
    <submittedName>
        <fullName evidence="4">Enoyl-CoA hydratase/isomerase family protein</fullName>
    </submittedName>
</protein>
<keyword evidence="5" id="KW-1185">Reference proteome</keyword>
<dbReference type="FunFam" id="1.10.12.10:FF:000001">
    <property type="entry name" value="Probable enoyl-CoA hydratase, mitochondrial"/>
    <property type="match status" value="1"/>
</dbReference>
<name>A0A495A819_9BACI</name>
<dbReference type="InterPro" id="IPR018376">
    <property type="entry name" value="Enoyl-CoA_hyd/isom_CS"/>
</dbReference>
<dbReference type="OrthoDB" id="9787660at2"/>
<dbReference type="GO" id="GO:0016836">
    <property type="term" value="F:hydro-lyase activity"/>
    <property type="evidence" value="ECO:0007669"/>
    <property type="project" value="UniProtKB-ARBA"/>
</dbReference>
<evidence type="ECO:0000256" key="3">
    <source>
        <dbReference type="RuleBase" id="RU003707"/>
    </source>
</evidence>
<dbReference type="Gene3D" id="3.90.226.10">
    <property type="entry name" value="2-enoyl-CoA Hydratase, Chain A, domain 1"/>
    <property type="match status" value="1"/>
</dbReference>
<reference evidence="4 5" key="1">
    <citation type="journal article" date="2016" name="Int. J. Syst. Evol. Microbiol.">
        <title>Oceanobacillus halophilus sp. nov., a novel moderately halophilic bacterium from a hypersaline lake.</title>
        <authorList>
            <person name="Amoozegar M.A."/>
            <person name="Bagheri M."/>
            <person name="Makhdoumi A."/>
            <person name="Nikou M.M."/>
            <person name="Fazeli S.A.S."/>
            <person name="Schumann P."/>
            <person name="Sproer C."/>
            <person name="Sanchez-Porro C."/>
            <person name="Ventosa A."/>
        </authorList>
    </citation>
    <scope>NUCLEOTIDE SEQUENCE [LARGE SCALE GENOMIC DNA]</scope>
    <source>
        <strain evidence="4 5">DSM 23996</strain>
    </source>
</reference>
<dbReference type="GO" id="GO:0006635">
    <property type="term" value="P:fatty acid beta-oxidation"/>
    <property type="evidence" value="ECO:0007669"/>
    <property type="project" value="TreeGrafter"/>
</dbReference>
<dbReference type="InterPro" id="IPR014748">
    <property type="entry name" value="Enoyl-CoA_hydra_C"/>
</dbReference>
<dbReference type="FunFam" id="3.90.226.10:FF:000009">
    <property type="entry name" value="Carnitinyl-CoA dehydratase"/>
    <property type="match status" value="1"/>
</dbReference>
<evidence type="ECO:0000313" key="5">
    <source>
        <dbReference type="Proteomes" id="UP000269301"/>
    </source>
</evidence>
<dbReference type="GO" id="GO:0016853">
    <property type="term" value="F:isomerase activity"/>
    <property type="evidence" value="ECO:0007669"/>
    <property type="project" value="UniProtKB-KW"/>
</dbReference>
<comment type="caution">
    <text evidence="4">The sequence shown here is derived from an EMBL/GenBank/DDBJ whole genome shotgun (WGS) entry which is preliminary data.</text>
</comment>